<evidence type="ECO:0000259" key="1">
    <source>
        <dbReference type="Pfam" id="PF00485"/>
    </source>
</evidence>
<dbReference type="OrthoDB" id="1420794at2"/>
<protein>
    <recommendedName>
        <fullName evidence="1">Phosphoribulokinase/uridine kinase domain-containing protein</fullName>
    </recommendedName>
</protein>
<dbReference type="AlphaFoldDB" id="A0A248TG31"/>
<dbReference type="Pfam" id="PF00485">
    <property type="entry name" value="PRK"/>
    <property type="match status" value="1"/>
</dbReference>
<dbReference type="Proteomes" id="UP000215137">
    <property type="component" value="Chromosome"/>
</dbReference>
<proteinExistence type="predicted"/>
<dbReference type="RefSeq" id="WP_095370647.1">
    <property type="nucleotide sequence ID" value="NZ_CP022983.1"/>
</dbReference>
<organism evidence="2 3">
    <name type="scientific">Cytobacillus kochii</name>
    <dbReference type="NCBI Taxonomy" id="859143"/>
    <lineage>
        <taxon>Bacteria</taxon>
        <taxon>Bacillati</taxon>
        <taxon>Bacillota</taxon>
        <taxon>Bacilli</taxon>
        <taxon>Bacillales</taxon>
        <taxon>Bacillaceae</taxon>
        <taxon>Cytobacillus</taxon>
    </lineage>
</organism>
<dbReference type="Gene3D" id="3.40.50.300">
    <property type="entry name" value="P-loop containing nucleotide triphosphate hydrolases"/>
    <property type="match status" value="1"/>
</dbReference>
<dbReference type="GO" id="GO:0005524">
    <property type="term" value="F:ATP binding"/>
    <property type="evidence" value="ECO:0007669"/>
    <property type="project" value="InterPro"/>
</dbReference>
<sequence>MTPIFKQILIELEKRNKTAPFIIAIDGFGGAGKTTFAKKLQQYLTPNYNVKLFHLDNAIEPAAMRYGTGYEEWFEYYYLQWDIKEISNQFFTRVKECERKAFFPFYDEGKDRTLMQSYSIDSFDIILIEGVFIQREEWRPFIDYSIFLHVPKDVRQIRLMERDNGSKDLLLKYQRRYWRAEDYYWTTEKPLEGSSQVVLEN</sequence>
<accession>A0A248TG31</accession>
<gene>
    <name evidence="2" type="ORF">CKF48_06850</name>
</gene>
<feature type="domain" description="Phosphoribulokinase/uridine kinase" evidence="1">
    <location>
        <begin position="22"/>
        <end position="164"/>
    </location>
</feature>
<name>A0A248TG31_9BACI</name>
<dbReference type="SUPFAM" id="SSF52540">
    <property type="entry name" value="P-loop containing nucleoside triphosphate hydrolases"/>
    <property type="match status" value="1"/>
</dbReference>
<evidence type="ECO:0000313" key="3">
    <source>
        <dbReference type="Proteomes" id="UP000215137"/>
    </source>
</evidence>
<evidence type="ECO:0000313" key="2">
    <source>
        <dbReference type="EMBL" id="ASV67072.1"/>
    </source>
</evidence>
<dbReference type="GO" id="GO:0016301">
    <property type="term" value="F:kinase activity"/>
    <property type="evidence" value="ECO:0007669"/>
    <property type="project" value="InterPro"/>
</dbReference>
<dbReference type="InterPro" id="IPR006083">
    <property type="entry name" value="PRK/URK"/>
</dbReference>
<dbReference type="KEGG" id="bko:CKF48_06850"/>
<dbReference type="InterPro" id="IPR027417">
    <property type="entry name" value="P-loop_NTPase"/>
</dbReference>
<reference evidence="2 3" key="1">
    <citation type="submission" date="2017-08" db="EMBL/GenBank/DDBJ databases">
        <title>Complete Genome Sequence of Bacillus kochii Oregon-R-modENCODE STRAIN BDGP4, isolated from Drosophila melanogaster gut.</title>
        <authorList>
            <person name="Wan K.H."/>
            <person name="Yu C."/>
            <person name="Park S."/>
            <person name="Hammonds A.S."/>
            <person name="Booth B.W."/>
            <person name="Celniker S.E."/>
        </authorList>
    </citation>
    <scope>NUCLEOTIDE SEQUENCE [LARGE SCALE GENOMIC DNA]</scope>
    <source>
        <strain evidence="2 3">BDGP4</strain>
    </source>
</reference>
<keyword evidence="3" id="KW-1185">Reference proteome</keyword>
<dbReference type="EMBL" id="CP022983">
    <property type="protein sequence ID" value="ASV67072.1"/>
    <property type="molecule type" value="Genomic_DNA"/>
</dbReference>